<keyword evidence="12" id="KW-0479">Metal-binding</keyword>
<evidence type="ECO:0000313" key="19">
    <source>
        <dbReference type="EMBL" id="CEM41544.1"/>
    </source>
</evidence>
<dbReference type="SFLD" id="SFLDS00029">
    <property type="entry name" value="Radical_SAM"/>
    <property type="match status" value="2"/>
</dbReference>
<feature type="domain" description="Radical SAM core" evidence="18">
    <location>
        <begin position="576"/>
        <end position="835"/>
    </location>
</feature>
<evidence type="ECO:0000256" key="7">
    <source>
        <dbReference type="ARBA" id="ARBA00012289"/>
    </source>
</evidence>
<dbReference type="Gene3D" id="3.20.20.70">
    <property type="entry name" value="Aldolase class I"/>
    <property type="match status" value="2"/>
</dbReference>
<dbReference type="SFLD" id="SFLDF00294">
    <property type="entry name" value="7_8-didemethyl-8-hydroxy-5-dea"/>
    <property type="match status" value="1"/>
</dbReference>
<feature type="domain" description="Radical SAM core" evidence="18">
    <location>
        <begin position="86"/>
        <end position="335"/>
    </location>
</feature>
<comment type="catalytic activity">
    <reaction evidence="17">
        <text>5-amino-5-(4-hydroxybenzyl)-6-(D-ribitylimino)-5,6-dihydrouracil + S-adenosyl-L-methionine = 7,8-didemethyl-8-hydroxy-5-deazariboflavin + 5'-deoxyadenosine + L-methionine + NH4(+) + H(+)</text>
        <dbReference type="Rhea" id="RHEA:55204"/>
        <dbReference type="ChEBI" id="CHEBI:15378"/>
        <dbReference type="ChEBI" id="CHEBI:17319"/>
        <dbReference type="ChEBI" id="CHEBI:28938"/>
        <dbReference type="ChEBI" id="CHEBI:57844"/>
        <dbReference type="ChEBI" id="CHEBI:59789"/>
        <dbReference type="ChEBI" id="CHEBI:59904"/>
        <dbReference type="ChEBI" id="CHEBI:85936"/>
        <dbReference type="EC" id="4.3.1.32"/>
    </reaction>
</comment>
<dbReference type="NCBIfam" id="TIGR03550">
    <property type="entry name" value="F420_cofG"/>
    <property type="match status" value="1"/>
</dbReference>
<dbReference type="PANTHER" id="PTHR43076:SF1">
    <property type="entry name" value="LIPOYL SYNTHASE 2"/>
    <property type="match status" value="1"/>
</dbReference>
<evidence type="ECO:0000256" key="1">
    <source>
        <dbReference type="ARBA" id="ARBA00001966"/>
    </source>
</evidence>
<evidence type="ECO:0000256" key="15">
    <source>
        <dbReference type="ARBA" id="ARBA00023239"/>
    </source>
</evidence>
<evidence type="ECO:0000256" key="12">
    <source>
        <dbReference type="ARBA" id="ARBA00022723"/>
    </source>
</evidence>
<dbReference type="SMART" id="SM00729">
    <property type="entry name" value="Elp3"/>
    <property type="match status" value="1"/>
</dbReference>
<organism evidence="19">
    <name type="scientific">Chromera velia CCMP2878</name>
    <dbReference type="NCBI Taxonomy" id="1169474"/>
    <lineage>
        <taxon>Eukaryota</taxon>
        <taxon>Sar</taxon>
        <taxon>Alveolata</taxon>
        <taxon>Colpodellida</taxon>
        <taxon>Chromeraceae</taxon>
        <taxon>Chromera</taxon>
    </lineage>
</organism>
<dbReference type="NCBIfam" id="TIGR00423">
    <property type="entry name" value="CofH family radical SAM protein"/>
    <property type="match status" value="1"/>
</dbReference>
<dbReference type="GO" id="GO:0051539">
    <property type="term" value="F:4 iron, 4 sulfur cluster binding"/>
    <property type="evidence" value="ECO:0007669"/>
    <property type="project" value="UniProtKB-KW"/>
</dbReference>
<keyword evidence="11" id="KW-0949">S-adenosyl-L-methionine</keyword>
<dbReference type="InterPro" id="IPR013785">
    <property type="entry name" value="Aldolase_TIM"/>
</dbReference>
<sequence length="947" mass="102839">MFLVINVTSFKLPASPAPGSRGSLSAVRPAALKEEKNGDGVSAPSLLSEAEISLVVSPLPEIVAKAGELRDQRYLTPSGLRRQRTITYSRKVFLPLTHLCRDRCHYCTFAQPPKEGSRAFMTAEEVLEVAREGAKRGCTEALFTLGDRPETRWQQAKEELEALGFTSTVDYLAHCMGEVLRETGLLPHANAGVLSKEELLKLRAVSASQGLMLETISTRLGEKGGPHYGSPDKIPAKRLEVIRLAGELKIPFTSGLLVGIGETRMERLEALAALRELHRQYGHLQEVIIQPFRAKEGTKMFEEGHPDCSFEELLWTVACARLILGSSVNIQAPPNLSSLHELPDLLAAGINDWGGVSPVTADFVNPEKPWPEIETLSEITEREGFVLLPRLPSYPEYCAPTTAYGPALRKWYAPQTASALLQSMDAGGLSRKANGWVAGEKTAVPVDGPDEKFIPGSSEAEPFRAWMQDVFLLSRETESEIERESVKRVTVGGGATETIIHGRGEEREARKAAWHGRALSLGVSPVVLSLIEKVVWDGLDLEESEIAELFRARGADVGAVCAAADWLRRAAVGPDVSYAVVRNINYTNMCSFACGFCAFSKGRGKTEEGTDLRGKPYNVPLEEITRRATEAWERGGTEVCMQGGIHPSFTGQTYKRILAAATSGLPDIHVHAFSPLEISQGAASEGKSAREYLCDLRELGLGSLPGTAAEILHDDVRAVICPDKLNTAEWLQVVGDAHAEGISTTSTIMFGHVEGVEAWAAHLVGLRGLQRRSLERQREQSGERGGKPRGGRVTEFVPLPFVSKEAPIFRRGAARQGPTWRETVLMHAVSRLALRGAIDSVQVSWVKCGPEGAARILQAGANDLGGTLMNESISRAAGASHGQEMGPLLMRSLVESLPVDGPGTGLVRRRPWQRTTLYERAHEGRVDASLKAAPLSPVSFGTRPTVQ</sequence>
<evidence type="ECO:0000256" key="11">
    <source>
        <dbReference type="ARBA" id="ARBA00022691"/>
    </source>
</evidence>
<dbReference type="CDD" id="cd01335">
    <property type="entry name" value="Radical_SAM"/>
    <property type="match status" value="2"/>
</dbReference>
<dbReference type="PANTHER" id="PTHR43076">
    <property type="entry name" value="FO SYNTHASE (COFH)"/>
    <property type="match status" value="1"/>
</dbReference>
<dbReference type="EC" id="2.5.1.147" evidence="7"/>
<dbReference type="InterPro" id="IPR007197">
    <property type="entry name" value="rSAM"/>
</dbReference>
<dbReference type="InterPro" id="IPR020050">
    <property type="entry name" value="FO_synthase_su2"/>
</dbReference>
<evidence type="ECO:0000259" key="18">
    <source>
        <dbReference type="PROSITE" id="PS51918"/>
    </source>
</evidence>
<evidence type="ECO:0000256" key="17">
    <source>
        <dbReference type="ARBA" id="ARBA00048974"/>
    </source>
</evidence>
<dbReference type="VEuPathDB" id="CryptoDB:Cvel_6268"/>
<keyword evidence="10" id="KW-0808">Transferase</keyword>
<evidence type="ECO:0000256" key="6">
    <source>
        <dbReference type="ARBA" id="ARBA00012126"/>
    </source>
</evidence>
<reference evidence="19" key="1">
    <citation type="submission" date="2014-11" db="EMBL/GenBank/DDBJ databases">
        <authorList>
            <person name="Otto D Thomas"/>
            <person name="Naeem Raeece"/>
        </authorList>
    </citation>
    <scope>NUCLEOTIDE SEQUENCE</scope>
</reference>
<evidence type="ECO:0000256" key="3">
    <source>
        <dbReference type="ARBA" id="ARBA00004712"/>
    </source>
</evidence>
<comment type="similarity">
    <text evidence="5">In the N-terminal section; belongs to the radical SAM superfamily. CofG family.</text>
</comment>
<dbReference type="Pfam" id="PF19288">
    <property type="entry name" value="CofH_C"/>
    <property type="match status" value="1"/>
</dbReference>
<evidence type="ECO:0000256" key="8">
    <source>
        <dbReference type="ARBA" id="ARBA00022220"/>
    </source>
</evidence>
<comment type="similarity">
    <text evidence="4">In the C-terminal section; belongs to the radical SAM superfamily. CofH family.</text>
</comment>
<dbReference type="EC" id="4.3.1.32" evidence="6"/>
<dbReference type="InterPro" id="IPR019939">
    <property type="entry name" value="CofG_family"/>
</dbReference>
<dbReference type="Pfam" id="PF04055">
    <property type="entry name" value="Radical_SAM"/>
    <property type="match status" value="2"/>
</dbReference>
<dbReference type="GO" id="GO:0141093">
    <property type="term" value="F:5-amino-6-(D-ribitylamino)uracil--L-tyrosine 4-hydroxyphenyl transferase activity"/>
    <property type="evidence" value="ECO:0007669"/>
    <property type="project" value="UniProtKB-EC"/>
</dbReference>
<dbReference type="InterPro" id="IPR019940">
    <property type="entry name" value="CofH_family"/>
</dbReference>
<comment type="catalytic activity">
    <reaction evidence="16">
        <text>5-amino-6-(D-ribitylamino)uracil + L-tyrosine + S-adenosyl-L-methionine = 5-amino-5-(4-hydroxybenzyl)-6-(D-ribitylimino)-5,6-dihydrouracil + 2-iminoacetate + 5'-deoxyadenosine + L-methionine + H(+)</text>
        <dbReference type="Rhea" id="RHEA:55200"/>
        <dbReference type="ChEBI" id="CHEBI:15378"/>
        <dbReference type="ChEBI" id="CHEBI:15934"/>
        <dbReference type="ChEBI" id="CHEBI:17319"/>
        <dbReference type="ChEBI" id="CHEBI:57844"/>
        <dbReference type="ChEBI" id="CHEBI:58315"/>
        <dbReference type="ChEBI" id="CHEBI:59789"/>
        <dbReference type="ChEBI" id="CHEBI:77846"/>
        <dbReference type="ChEBI" id="CHEBI:85936"/>
        <dbReference type="EC" id="2.5.1.147"/>
    </reaction>
</comment>
<dbReference type="AlphaFoldDB" id="A0A0G4HBX6"/>
<keyword evidence="15" id="KW-0456">Lyase</keyword>
<keyword evidence="14" id="KW-0411">Iron-sulfur</keyword>
<dbReference type="HAMAP" id="MF_01611">
    <property type="entry name" value="FO_synth_sub1"/>
    <property type="match status" value="1"/>
</dbReference>
<keyword evidence="13" id="KW-0408">Iron</keyword>
<dbReference type="EMBL" id="CDMZ01002257">
    <property type="protein sequence ID" value="CEM41544.1"/>
    <property type="molecule type" value="Genomic_DNA"/>
</dbReference>
<dbReference type="GO" id="GO:0046872">
    <property type="term" value="F:metal ion binding"/>
    <property type="evidence" value="ECO:0007669"/>
    <property type="project" value="UniProtKB-KW"/>
</dbReference>
<dbReference type="NCBIfam" id="TIGR03551">
    <property type="entry name" value="F420_cofH"/>
    <property type="match status" value="1"/>
</dbReference>
<gene>
    <name evidence="19" type="ORF">Cvel_6268</name>
</gene>
<dbReference type="UniPathway" id="UPA00072"/>
<evidence type="ECO:0000256" key="10">
    <source>
        <dbReference type="ARBA" id="ARBA00022679"/>
    </source>
</evidence>
<dbReference type="NCBIfam" id="NF004884">
    <property type="entry name" value="PRK06245.1"/>
    <property type="match status" value="1"/>
</dbReference>
<proteinExistence type="inferred from homology"/>
<dbReference type="InterPro" id="IPR006638">
    <property type="entry name" value="Elp3/MiaA/NifB-like_rSAM"/>
</dbReference>
<dbReference type="SFLD" id="SFLDG01389">
    <property type="entry name" value="menaquinone_synthsis_involved"/>
    <property type="match status" value="1"/>
</dbReference>
<evidence type="ECO:0000256" key="2">
    <source>
        <dbReference type="ARBA" id="ARBA00003692"/>
    </source>
</evidence>
<dbReference type="GO" id="GO:0044689">
    <property type="term" value="F:7,8-didemethyl-8-hydroxy-5-deazariboflavin synthase activity"/>
    <property type="evidence" value="ECO:0007669"/>
    <property type="project" value="UniProtKB-EC"/>
</dbReference>
<dbReference type="PROSITE" id="PS51918">
    <property type="entry name" value="RADICAL_SAM"/>
    <property type="match status" value="2"/>
</dbReference>
<protein>
    <recommendedName>
        <fullName evidence="8">FO synthase</fullName>
        <ecNumber evidence="7">2.5.1.147</ecNumber>
        <ecNumber evidence="6">4.3.1.32</ecNumber>
    </recommendedName>
</protein>
<comment type="pathway">
    <text evidence="3">Cofactor biosynthesis; coenzyme F0 biosynthesis.</text>
</comment>
<evidence type="ECO:0000256" key="14">
    <source>
        <dbReference type="ARBA" id="ARBA00023014"/>
    </source>
</evidence>
<dbReference type="SFLD" id="SFLDG01064">
    <property type="entry name" value="F420__menaquinone_cofactor_bio"/>
    <property type="match status" value="2"/>
</dbReference>
<dbReference type="InterPro" id="IPR034405">
    <property type="entry name" value="F420"/>
</dbReference>
<evidence type="ECO:0000256" key="5">
    <source>
        <dbReference type="ARBA" id="ARBA00010826"/>
    </source>
</evidence>
<dbReference type="InterPro" id="IPR045567">
    <property type="entry name" value="CofH/MnqC-like_C"/>
</dbReference>
<comment type="cofactor">
    <cofactor evidence="1">
        <name>[4Fe-4S] cluster</name>
        <dbReference type="ChEBI" id="CHEBI:49883"/>
    </cofactor>
</comment>
<evidence type="ECO:0000256" key="9">
    <source>
        <dbReference type="ARBA" id="ARBA00022485"/>
    </source>
</evidence>
<evidence type="ECO:0000256" key="13">
    <source>
        <dbReference type="ARBA" id="ARBA00023004"/>
    </source>
</evidence>
<dbReference type="InterPro" id="IPR058240">
    <property type="entry name" value="rSAM_sf"/>
</dbReference>
<dbReference type="SUPFAM" id="SSF102114">
    <property type="entry name" value="Radical SAM enzymes"/>
    <property type="match status" value="2"/>
</dbReference>
<name>A0A0G4HBX6_9ALVE</name>
<keyword evidence="9" id="KW-0004">4Fe-4S</keyword>
<comment type="function">
    <text evidence="2">Catalyzes the radical-mediated synthesis of 7,8-didemethyl-8-hydroxy-5-deazariboflavin (FO) from 5-amino-6-(D-ribitylamino)uracil and L-tyrosine.</text>
</comment>
<dbReference type="SFLD" id="SFLDG01388">
    <property type="entry name" value="7_8-didemethyl-8-hydroxy-5-dea"/>
    <property type="match status" value="1"/>
</dbReference>
<accession>A0A0G4HBX6</accession>
<evidence type="ECO:0000256" key="16">
    <source>
        <dbReference type="ARBA" id="ARBA00048468"/>
    </source>
</evidence>
<evidence type="ECO:0000256" key="4">
    <source>
        <dbReference type="ARBA" id="ARBA00010051"/>
    </source>
</evidence>